<sequence length="185" mass="21613">MAHHLIFEGSELSGKSFTINGVWDALEKKYNSGVGVMDGCTWFNADVGLYGTRDGWELVNHYLNIAKTLNHRNLIFEKLHLTNFIYTKQKDTAKFKSIEKELKKLGFKVILTTYKNDAKLLKKRLNERLQSTPSYKRIARTPQDYLKSQKEYLKLIEQSSLPYFTVDNSKLPNYHYQRILAWLGE</sequence>
<protein>
    <submittedName>
        <fullName evidence="1">Uncharacterized protein</fullName>
    </submittedName>
</protein>
<evidence type="ECO:0000313" key="1">
    <source>
        <dbReference type="EMBL" id="PIS05219.1"/>
    </source>
</evidence>
<proteinExistence type="predicted"/>
<dbReference type="AlphaFoldDB" id="A0A2H0W1I1"/>
<dbReference type="Gene3D" id="3.40.50.300">
    <property type="entry name" value="P-loop containing nucleotide triphosphate hydrolases"/>
    <property type="match status" value="1"/>
</dbReference>
<organism evidence="1 2">
    <name type="scientific">Candidatus Buchananbacteria bacterium CG10_big_fil_rev_8_21_14_0_10_42_9</name>
    <dbReference type="NCBI Taxonomy" id="1974526"/>
    <lineage>
        <taxon>Bacteria</taxon>
        <taxon>Candidatus Buchananiibacteriota</taxon>
    </lineage>
</organism>
<dbReference type="InterPro" id="IPR027417">
    <property type="entry name" value="P-loop_NTPase"/>
</dbReference>
<dbReference type="Proteomes" id="UP000230935">
    <property type="component" value="Unassembled WGS sequence"/>
</dbReference>
<comment type="caution">
    <text evidence="1">The sequence shown here is derived from an EMBL/GenBank/DDBJ whole genome shotgun (WGS) entry which is preliminary data.</text>
</comment>
<accession>A0A2H0W1I1</accession>
<name>A0A2H0W1I1_9BACT</name>
<dbReference type="EMBL" id="PEZZ01000016">
    <property type="protein sequence ID" value="PIS05219.1"/>
    <property type="molecule type" value="Genomic_DNA"/>
</dbReference>
<gene>
    <name evidence="1" type="ORF">COT81_02295</name>
</gene>
<evidence type="ECO:0000313" key="2">
    <source>
        <dbReference type="Proteomes" id="UP000230935"/>
    </source>
</evidence>
<reference evidence="2" key="1">
    <citation type="submission" date="2017-09" db="EMBL/GenBank/DDBJ databases">
        <title>Depth-based differentiation of microbial function through sediment-hosted aquifers and enrichment of novel symbionts in the deep terrestrial subsurface.</title>
        <authorList>
            <person name="Probst A.J."/>
            <person name="Ladd B."/>
            <person name="Jarett J.K."/>
            <person name="Geller-Mcgrath D.E."/>
            <person name="Sieber C.M.K."/>
            <person name="Emerson J.B."/>
            <person name="Anantharaman K."/>
            <person name="Thomas B.C."/>
            <person name="Malmstrom R."/>
            <person name="Stieglmeier M."/>
            <person name="Klingl A."/>
            <person name="Woyke T."/>
            <person name="Ryan C.M."/>
            <person name="Banfield J.F."/>
        </authorList>
    </citation>
    <scope>NUCLEOTIDE SEQUENCE [LARGE SCALE GENOMIC DNA]</scope>
</reference>